<evidence type="ECO:0000256" key="4">
    <source>
        <dbReference type="SAM" id="Phobius"/>
    </source>
</evidence>
<feature type="transmembrane region" description="Helical" evidence="4">
    <location>
        <begin position="338"/>
        <end position="354"/>
    </location>
</feature>
<keyword evidence="4" id="KW-0472">Membrane</keyword>
<dbReference type="EMBL" id="JAIOIU010000011">
    <property type="protein sequence ID" value="MBZ0158650.1"/>
    <property type="molecule type" value="Genomic_DNA"/>
</dbReference>
<evidence type="ECO:0000256" key="2">
    <source>
        <dbReference type="ARBA" id="ARBA00022803"/>
    </source>
</evidence>
<feature type="transmembrane region" description="Helical" evidence="4">
    <location>
        <begin position="239"/>
        <end position="258"/>
    </location>
</feature>
<feature type="transmembrane region" description="Helical" evidence="4">
    <location>
        <begin position="315"/>
        <end position="333"/>
    </location>
</feature>
<evidence type="ECO:0000256" key="3">
    <source>
        <dbReference type="PROSITE-ProRule" id="PRU00339"/>
    </source>
</evidence>
<dbReference type="Proteomes" id="UP001197609">
    <property type="component" value="Unassembled WGS sequence"/>
</dbReference>
<sequence>MRTKKGSPQPKEQVWRSTQALSILILLIAVVAVYANSLRNEFLFDDLETIVRLQTAGGSGPFGQLVKLITRGVAYRPVRSASYAFDYALSGLNPVGYHVGNIAYHALSALFVFLIAEIICGRGRIALFVALLFALHPIQTDAVTYLSGRRDVLSGLFVLAGFYTFLRYRALGSNRFLGLTVLLYLLAFLTKESGIVLPLLCFAYDLVSRMSLTRPTWALPPFGAIWTAARSAFRDGRRLYLPLAAIAGGLVVYVLFFVRGTWVRAYHGGSLWFTILTMARVTLHYLSLLVAPITLNADYSYNGFPVTTSWTDLRAWMAILILVALGSMILSCLRSRPVVAFGGMWFFLSLLPVSQIVPHHEMMAEHYLYVATAGYALALGGLLKPWLEHQPAARALQVGSVVLLLLLGLRTVWRNRDWKDDVTLWSKTVQTAPQVARARNNLGVAYLRRGELTRSELELEAAVQIKPDLAIAHGNLGKIYLDRGELERAERELQSAIRLKENEVIPRLWLGAVFLRQERLPEAEQQFRAALARPPYDAYAYNNLGILFAKNGRMVEAESAFQAALTRMPDLIEARQNLARLRRLQGSSEPVAQPAVGAVP</sequence>
<dbReference type="PANTHER" id="PTHR44227:SF3">
    <property type="entry name" value="PROTEIN O-MANNOSYL-TRANSFERASE TMTC4"/>
    <property type="match status" value="1"/>
</dbReference>
<keyword evidence="2 3" id="KW-0802">TPR repeat</keyword>
<feature type="transmembrane region" description="Helical" evidence="4">
    <location>
        <begin position="127"/>
        <end position="146"/>
    </location>
</feature>
<feature type="transmembrane region" description="Helical" evidence="4">
    <location>
        <begin position="182"/>
        <end position="207"/>
    </location>
</feature>
<feature type="repeat" description="TPR" evidence="3">
    <location>
        <begin position="436"/>
        <end position="469"/>
    </location>
</feature>
<feature type="repeat" description="TPR" evidence="3">
    <location>
        <begin position="538"/>
        <end position="571"/>
    </location>
</feature>
<feature type="transmembrane region" description="Helical" evidence="4">
    <location>
        <begin position="152"/>
        <end position="170"/>
    </location>
</feature>
<name>A0AAJ1AH82_9BACT</name>
<protein>
    <submittedName>
        <fullName evidence="5">Tetratricopeptide repeat protein</fullName>
    </submittedName>
</protein>
<proteinExistence type="predicted"/>
<dbReference type="InterPro" id="IPR052346">
    <property type="entry name" value="O-mannosyl-transferase_TMTC"/>
</dbReference>
<feature type="transmembrane region" description="Helical" evidence="4">
    <location>
        <begin position="395"/>
        <end position="413"/>
    </location>
</feature>
<dbReference type="Gene3D" id="1.25.40.10">
    <property type="entry name" value="Tetratricopeptide repeat domain"/>
    <property type="match status" value="1"/>
</dbReference>
<dbReference type="InterPro" id="IPR019734">
    <property type="entry name" value="TPR_rpt"/>
</dbReference>
<dbReference type="PROSITE" id="PS50005">
    <property type="entry name" value="TPR"/>
    <property type="match status" value="3"/>
</dbReference>
<dbReference type="SUPFAM" id="SSF48452">
    <property type="entry name" value="TPR-like"/>
    <property type="match status" value="1"/>
</dbReference>
<gene>
    <name evidence="5" type="ORF">K8G79_00635</name>
</gene>
<feature type="repeat" description="TPR" evidence="3">
    <location>
        <begin position="470"/>
        <end position="503"/>
    </location>
</feature>
<dbReference type="InterPro" id="IPR011990">
    <property type="entry name" value="TPR-like_helical_dom_sf"/>
</dbReference>
<organism evidence="5 6">
    <name type="scientific">Candidatus Methylomirabilis tolerans</name>
    <dbReference type="NCBI Taxonomy" id="3123416"/>
    <lineage>
        <taxon>Bacteria</taxon>
        <taxon>Candidatus Methylomirabilota</taxon>
        <taxon>Candidatus Methylomirabilia</taxon>
        <taxon>Candidatus Methylomirabilales</taxon>
        <taxon>Candidatus Methylomirabilaceae</taxon>
        <taxon>Candidatus Methylomirabilis</taxon>
    </lineage>
</organism>
<dbReference type="SMART" id="SM00028">
    <property type="entry name" value="TPR"/>
    <property type="match status" value="4"/>
</dbReference>
<reference evidence="5 6" key="1">
    <citation type="journal article" date="2021" name="bioRxiv">
        <title>Unraveling nitrogen, sulfur and carbon metabolic pathways and microbial community transcriptional responses to substrate deprivation and toxicity stresses in a bioreactor mimicking anoxic brackish coastal sediment conditions.</title>
        <authorList>
            <person name="Martins P.D."/>
            <person name="Echeveste M.J."/>
            <person name="Arshad A."/>
            <person name="Kurth J."/>
            <person name="Ouboter H."/>
            <person name="Jetten M.S.M."/>
            <person name="Welte C.U."/>
        </authorList>
    </citation>
    <scope>NUCLEOTIDE SEQUENCE [LARGE SCALE GENOMIC DNA]</scope>
    <source>
        <strain evidence="5">MAG_38</strain>
    </source>
</reference>
<accession>A0AAJ1AH82</accession>
<feature type="transmembrane region" description="Helical" evidence="4">
    <location>
        <begin position="270"/>
        <end position="295"/>
    </location>
</feature>
<feature type="transmembrane region" description="Helical" evidence="4">
    <location>
        <begin position="102"/>
        <end position="120"/>
    </location>
</feature>
<comment type="caution">
    <text evidence="5">The sequence shown here is derived from an EMBL/GenBank/DDBJ whole genome shotgun (WGS) entry which is preliminary data.</text>
</comment>
<evidence type="ECO:0000256" key="1">
    <source>
        <dbReference type="ARBA" id="ARBA00022737"/>
    </source>
</evidence>
<dbReference type="AlphaFoldDB" id="A0AAJ1AH82"/>
<dbReference type="PANTHER" id="PTHR44227">
    <property type="match status" value="1"/>
</dbReference>
<feature type="transmembrane region" description="Helical" evidence="4">
    <location>
        <begin position="20"/>
        <end position="37"/>
    </location>
</feature>
<dbReference type="Pfam" id="PF13181">
    <property type="entry name" value="TPR_8"/>
    <property type="match status" value="1"/>
</dbReference>
<evidence type="ECO:0000313" key="6">
    <source>
        <dbReference type="Proteomes" id="UP001197609"/>
    </source>
</evidence>
<keyword evidence="4" id="KW-1133">Transmembrane helix</keyword>
<keyword evidence="1" id="KW-0677">Repeat</keyword>
<keyword evidence="4" id="KW-0812">Transmembrane</keyword>
<dbReference type="Pfam" id="PF13432">
    <property type="entry name" value="TPR_16"/>
    <property type="match status" value="2"/>
</dbReference>
<evidence type="ECO:0000313" key="5">
    <source>
        <dbReference type="EMBL" id="MBZ0158650.1"/>
    </source>
</evidence>